<gene>
    <name evidence="4" type="ORF">K489DRAFT_113358</name>
</gene>
<dbReference type="AlphaFoldDB" id="A0A6J3MEA1"/>
<keyword evidence="2" id="KW-0732">Signal</keyword>
<protein>
    <submittedName>
        <fullName evidence="4">Uncharacterized protein</fullName>
    </submittedName>
</protein>
<keyword evidence="3" id="KW-1185">Reference proteome</keyword>
<name>A0A6J3MEA1_9PEZI</name>
<dbReference type="RefSeq" id="XP_033463377.1">
    <property type="nucleotide sequence ID" value="XM_033598912.1"/>
</dbReference>
<dbReference type="Proteomes" id="UP000504637">
    <property type="component" value="Unplaced"/>
</dbReference>
<sequence length="503" mass="51035">MRSFLAPVILCVTLVNAAPAPQQPVNDLLNSVQQNTGAEPAPVSVNTQHSDLDLTTPTQTTAAAQQTFTEPSSPTFVFVEPTTTAATTAATTAPVSPAENIATADHAVTTASPTFQFAPTDSVTTPSSPTFTFAGTDAPTASAPTVSAPAVTAAAVNEPTVDHVPSVPTTTVLPDTTAPSFTYTGTDIPTTIANEIATTVATEVPTTIDTASIHATATVSVSASASVQASVDTTAITAATGAVADTLTAAQAVTTAAAATSPFAFVPTTTEAATSTAVPIVPVVAGTAAHETIVPTAVVPTAAVPTIAATTPLVVPTVQPTLAGEGSAQPTVPTSAASINIAPVAPVTTAAGTVVADHTAAPSNFVIGSQTVSVGQAINIGSTLAMIQTTGGKTELWIGDKTSDLKSLNSHFFLSKLSAKFWQEPLGKGQEQNGEMSSLLAEISTIPMLYLNPDRDILFLNSNLAYRFEKFASVTLRFCLCARHEAAGLTECNFSCVRLTEDG</sequence>
<evidence type="ECO:0000313" key="4">
    <source>
        <dbReference type="RefSeq" id="XP_033463377.1"/>
    </source>
</evidence>
<evidence type="ECO:0000313" key="3">
    <source>
        <dbReference type="Proteomes" id="UP000504637"/>
    </source>
</evidence>
<evidence type="ECO:0000256" key="1">
    <source>
        <dbReference type="SAM" id="MobiDB-lite"/>
    </source>
</evidence>
<dbReference type="GeneID" id="54356711"/>
<proteinExistence type="predicted"/>
<evidence type="ECO:0000256" key="2">
    <source>
        <dbReference type="SAM" id="SignalP"/>
    </source>
</evidence>
<reference evidence="4" key="3">
    <citation type="submission" date="2025-08" db="UniProtKB">
        <authorList>
            <consortium name="RefSeq"/>
        </authorList>
    </citation>
    <scope>IDENTIFICATION</scope>
    <source>
        <strain evidence="4">CBS 342.82</strain>
    </source>
</reference>
<accession>A0A6J3MEA1</accession>
<feature type="chain" id="PRO_5027084925" evidence="2">
    <location>
        <begin position="18"/>
        <end position="503"/>
    </location>
</feature>
<reference evidence="4" key="2">
    <citation type="submission" date="2020-04" db="EMBL/GenBank/DDBJ databases">
        <authorList>
            <consortium name="NCBI Genome Project"/>
        </authorList>
    </citation>
    <scope>NUCLEOTIDE SEQUENCE</scope>
    <source>
        <strain evidence="4">CBS 342.82</strain>
    </source>
</reference>
<feature type="region of interest" description="Disordered" evidence="1">
    <location>
        <begin position="34"/>
        <end position="53"/>
    </location>
</feature>
<organism evidence="4">
    <name type="scientific">Dissoconium aciculare CBS 342.82</name>
    <dbReference type="NCBI Taxonomy" id="1314786"/>
    <lineage>
        <taxon>Eukaryota</taxon>
        <taxon>Fungi</taxon>
        <taxon>Dikarya</taxon>
        <taxon>Ascomycota</taxon>
        <taxon>Pezizomycotina</taxon>
        <taxon>Dothideomycetes</taxon>
        <taxon>Dothideomycetidae</taxon>
        <taxon>Mycosphaerellales</taxon>
        <taxon>Dissoconiaceae</taxon>
        <taxon>Dissoconium</taxon>
    </lineage>
</organism>
<feature type="signal peptide" evidence="2">
    <location>
        <begin position="1"/>
        <end position="17"/>
    </location>
</feature>
<reference evidence="4" key="1">
    <citation type="submission" date="2020-01" db="EMBL/GenBank/DDBJ databases">
        <authorList>
            <consortium name="DOE Joint Genome Institute"/>
            <person name="Haridas S."/>
            <person name="Albert R."/>
            <person name="Binder M."/>
            <person name="Bloem J."/>
            <person name="Labutti K."/>
            <person name="Salamov A."/>
            <person name="Andreopoulos B."/>
            <person name="Baker S.E."/>
            <person name="Barry K."/>
            <person name="Bills G."/>
            <person name="Bluhm B.H."/>
            <person name="Cannon C."/>
            <person name="Castanera R."/>
            <person name="Culley D.E."/>
            <person name="Daum C."/>
            <person name="Ezra D."/>
            <person name="Gonzalez J.B."/>
            <person name="Henrissat B."/>
            <person name="Kuo A."/>
            <person name="Liang C."/>
            <person name="Lipzen A."/>
            <person name="Lutzoni F."/>
            <person name="Magnuson J."/>
            <person name="Mondo S."/>
            <person name="Nolan M."/>
            <person name="Ohm R."/>
            <person name="Pangilinan J."/>
            <person name="Park H.-J."/>
            <person name="Ramirez L."/>
            <person name="Alfaro M."/>
            <person name="Sun H."/>
            <person name="Tritt A."/>
            <person name="Yoshinaga Y."/>
            <person name="Zwiers L.-H."/>
            <person name="Turgeon B.G."/>
            <person name="Goodwin S.B."/>
            <person name="Spatafora J.W."/>
            <person name="Crous P.W."/>
            <person name="Grigoriev I.V."/>
        </authorList>
    </citation>
    <scope>NUCLEOTIDE SEQUENCE</scope>
    <source>
        <strain evidence="4">CBS 342.82</strain>
    </source>
</reference>